<dbReference type="PANTHER" id="PTHR23226">
    <property type="entry name" value="ZINC FINGER AND SCAN DOMAIN-CONTAINING"/>
    <property type="match status" value="1"/>
</dbReference>
<dbReference type="Pfam" id="PF00096">
    <property type="entry name" value="zf-C2H2"/>
    <property type="match status" value="3"/>
</dbReference>
<dbReference type="Proteomes" id="UP000694845">
    <property type="component" value="Unplaced"/>
</dbReference>
<reference evidence="15" key="1">
    <citation type="submission" date="2025-08" db="UniProtKB">
        <authorList>
            <consortium name="RefSeq"/>
        </authorList>
    </citation>
    <scope>IDENTIFICATION</scope>
</reference>
<keyword evidence="8" id="KW-0238">DNA-binding</keyword>
<name>A0A8B7XV48_ACAPL</name>
<evidence type="ECO:0000259" key="13">
    <source>
        <dbReference type="PROSITE" id="PS50157"/>
    </source>
</evidence>
<dbReference type="GO" id="GO:0005634">
    <property type="term" value="C:nucleus"/>
    <property type="evidence" value="ECO:0007669"/>
    <property type="project" value="UniProtKB-SubCell"/>
</dbReference>
<dbReference type="GO" id="GO:0008270">
    <property type="term" value="F:zinc ion binding"/>
    <property type="evidence" value="ECO:0007669"/>
    <property type="project" value="UniProtKB-KW"/>
</dbReference>
<evidence type="ECO:0000256" key="2">
    <source>
        <dbReference type="ARBA" id="ARBA00006991"/>
    </source>
</evidence>
<dbReference type="FunFam" id="3.30.160.60:FF:000508">
    <property type="entry name" value="Myeloid zinc finger 1"/>
    <property type="match status" value="1"/>
</dbReference>
<evidence type="ECO:0000256" key="12">
    <source>
        <dbReference type="SAM" id="MobiDB-lite"/>
    </source>
</evidence>
<dbReference type="OrthoDB" id="10071823at2759"/>
<evidence type="ECO:0000256" key="9">
    <source>
        <dbReference type="ARBA" id="ARBA00023163"/>
    </source>
</evidence>
<feature type="compositionally biased region" description="Acidic residues" evidence="12">
    <location>
        <begin position="326"/>
        <end position="335"/>
    </location>
</feature>
<evidence type="ECO:0000256" key="1">
    <source>
        <dbReference type="ARBA" id="ARBA00004123"/>
    </source>
</evidence>
<dbReference type="RefSeq" id="XP_022083895.1">
    <property type="nucleotide sequence ID" value="XM_022228203.1"/>
</dbReference>
<dbReference type="InterPro" id="IPR013087">
    <property type="entry name" value="Znf_C2H2_type"/>
</dbReference>
<keyword evidence="5 11" id="KW-0863">Zinc-finger</keyword>
<dbReference type="Pfam" id="PF23611">
    <property type="entry name" value="zf-C2H2_16"/>
    <property type="match status" value="1"/>
</dbReference>
<evidence type="ECO:0000256" key="5">
    <source>
        <dbReference type="ARBA" id="ARBA00022771"/>
    </source>
</evidence>
<feature type="domain" description="C2H2-type" evidence="13">
    <location>
        <begin position="140"/>
        <end position="167"/>
    </location>
</feature>
<proteinExistence type="inferred from homology"/>
<organism evidence="14 15">
    <name type="scientific">Acanthaster planci</name>
    <name type="common">Crown-of-thorns starfish</name>
    <dbReference type="NCBI Taxonomy" id="133434"/>
    <lineage>
        <taxon>Eukaryota</taxon>
        <taxon>Metazoa</taxon>
        <taxon>Echinodermata</taxon>
        <taxon>Eleutherozoa</taxon>
        <taxon>Asterozoa</taxon>
        <taxon>Asteroidea</taxon>
        <taxon>Valvatacea</taxon>
        <taxon>Valvatida</taxon>
        <taxon>Acanthasteridae</taxon>
        <taxon>Acanthaster</taxon>
    </lineage>
</organism>
<comment type="subcellular location">
    <subcellularLocation>
        <location evidence="1">Nucleus</location>
    </subcellularLocation>
</comment>
<evidence type="ECO:0000256" key="8">
    <source>
        <dbReference type="ARBA" id="ARBA00023125"/>
    </source>
</evidence>
<dbReference type="SUPFAM" id="SSF57667">
    <property type="entry name" value="beta-beta-alpha zinc fingers"/>
    <property type="match status" value="3"/>
</dbReference>
<feature type="region of interest" description="Disordered" evidence="12">
    <location>
        <begin position="198"/>
        <end position="223"/>
    </location>
</feature>
<keyword evidence="7" id="KW-0805">Transcription regulation</keyword>
<feature type="compositionally biased region" description="Basic residues" evidence="12">
    <location>
        <begin position="11"/>
        <end position="21"/>
    </location>
</feature>
<evidence type="ECO:0000256" key="10">
    <source>
        <dbReference type="ARBA" id="ARBA00023242"/>
    </source>
</evidence>
<keyword evidence="10" id="KW-0539">Nucleus</keyword>
<keyword evidence="14" id="KW-1185">Reference proteome</keyword>
<dbReference type="PROSITE" id="PS00028">
    <property type="entry name" value="ZINC_FINGER_C2H2_1"/>
    <property type="match status" value="4"/>
</dbReference>
<dbReference type="PANTHER" id="PTHR23226:SF416">
    <property type="entry name" value="FI01424P"/>
    <property type="match status" value="1"/>
</dbReference>
<evidence type="ECO:0000256" key="6">
    <source>
        <dbReference type="ARBA" id="ARBA00022833"/>
    </source>
</evidence>
<dbReference type="Gene3D" id="3.30.160.60">
    <property type="entry name" value="Classic Zinc Finger"/>
    <property type="match status" value="4"/>
</dbReference>
<feature type="region of interest" description="Disordered" evidence="12">
    <location>
        <begin position="312"/>
        <end position="335"/>
    </location>
</feature>
<dbReference type="OMA" id="AHINHMH"/>
<feature type="region of interest" description="Disordered" evidence="12">
    <location>
        <begin position="1"/>
        <end position="21"/>
    </location>
</feature>
<dbReference type="GO" id="GO:0000978">
    <property type="term" value="F:RNA polymerase II cis-regulatory region sequence-specific DNA binding"/>
    <property type="evidence" value="ECO:0007669"/>
    <property type="project" value="TreeGrafter"/>
</dbReference>
<dbReference type="AlphaFoldDB" id="A0A8B7XV48"/>
<dbReference type="GO" id="GO:0000981">
    <property type="term" value="F:DNA-binding transcription factor activity, RNA polymerase II-specific"/>
    <property type="evidence" value="ECO:0007669"/>
    <property type="project" value="TreeGrafter"/>
</dbReference>
<feature type="domain" description="C2H2-type" evidence="13">
    <location>
        <begin position="112"/>
        <end position="134"/>
    </location>
</feature>
<evidence type="ECO:0000256" key="7">
    <source>
        <dbReference type="ARBA" id="ARBA00023015"/>
    </source>
</evidence>
<sequence>MSEDQPENGTKTKKGPRGKKGAKKKVKCALCDYTAIQGYRMKRHMRIHTGEKPFMCAMCDQSFTQKSSLKEHLWKHTALRSSHKCPHCDTVFNQLGDVKAHINHMHAAGEQMACTMCPSVFTDRYSLLQHQKTHDDMFRYQCLECAFSSRDKSKLILHMSIHNKRKPLRCSACKGTFKYRHNLLNHLYQKHDINTFGDEYVPTPEEAQTDAPEEDISQRRLTSQQELEQQYQILDEHGNALQLTEADAEAIRKAMQEGVGDDTLQIIQNEEGSMTVTVVTVAPTLEGVIHNIEEDMAAMVDDNPLEPQLSVAGEDFGEGIVSATDQADETPSEQA</sequence>
<evidence type="ECO:0000256" key="11">
    <source>
        <dbReference type="PROSITE-ProRule" id="PRU00042"/>
    </source>
</evidence>
<evidence type="ECO:0000256" key="3">
    <source>
        <dbReference type="ARBA" id="ARBA00022723"/>
    </source>
</evidence>
<evidence type="ECO:0000313" key="15">
    <source>
        <dbReference type="RefSeq" id="XP_022083895.1"/>
    </source>
</evidence>
<evidence type="ECO:0000313" key="14">
    <source>
        <dbReference type="Proteomes" id="UP000694845"/>
    </source>
</evidence>
<evidence type="ECO:0000256" key="4">
    <source>
        <dbReference type="ARBA" id="ARBA00022737"/>
    </source>
</evidence>
<comment type="similarity">
    <text evidence="2">Belongs to the krueppel C2H2-type zinc-finger protein family.</text>
</comment>
<dbReference type="GO" id="GO:0042802">
    <property type="term" value="F:identical protein binding"/>
    <property type="evidence" value="ECO:0007669"/>
    <property type="project" value="UniProtKB-ARBA"/>
</dbReference>
<feature type="domain" description="C2H2-type" evidence="13">
    <location>
        <begin position="83"/>
        <end position="111"/>
    </location>
</feature>
<accession>A0A8B7XV48</accession>
<keyword evidence="6" id="KW-0862">Zinc</keyword>
<keyword evidence="3" id="KW-0479">Metal-binding</keyword>
<keyword evidence="4" id="KW-0677">Repeat</keyword>
<dbReference type="InterPro" id="IPR036236">
    <property type="entry name" value="Znf_C2H2_sf"/>
</dbReference>
<protein>
    <submittedName>
        <fullName evidence="15">Transcriptional repressor CTCF-like isoform X2</fullName>
    </submittedName>
</protein>
<feature type="domain" description="C2H2-type" evidence="13">
    <location>
        <begin position="26"/>
        <end position="53"/>
    </location>
</feature>
<dbReference type="InterPro" id="IPR056438">
    <property type="entry name" value="Znf-C2H2_CTCF"/>
</dbReference>
<gene>
    <name evidence="15" type="primary">LOC110975606</name>
</gene>
<feature type="domain" description="C2H2-type" evidence="13">
    <location>
        <begin position="54"/>
        <end position="81"/>
    </location>
</feature>
<dbReference type="GeneID" id="110975606"/>
<dbReference type="PROSITE" id="PS50157">
    <property type="entry name" value="ZINC_FINGER_C2H2_2"/>
    <property type="match status" value="5"/>
</dbReference>
<keyword evidence="9" id="KW-0804">Transcription</keyword>
<dbReference type="SMART" id="SM00355">
    <property type="entry name" value="ZnF_C2H2"/>
    <property type="match status" value="6"/>
</dbReference>